<protein>
    <submittedName>
        <fullName evidence="2">Uncharacterized protein</fullName>
    </submittedName>
</protein>
<sequence length="110" mass="12126">MLRAGSSLYVLCIFLTSLMEPGRFYQATQAVGMGIFSALIFFLSFTIISYHFERRRMLAMSIVPSGAAVIFPIMLNQIGQGHQLVTTTRAMGSLIGGLLLFSNLAMKTRL</sequence>
<accession>A0AAD6YL12</accession>
<dbReference type="Proteomes" id="UP001219525">
    <property type="component" value="Unassembled WGS sequence"/>
</dbReference>
<dbReference type="AlphaFoldDB" id="A0AAD6YL12"/>
<feature type="transmembrane region" description="Helical" evidence="1">
    <location>
        <begin position="87"/>
        <end position="106"/>
    </location>
</feature>
<comment type="caution">
    <text evidence="2">The sequence shown here is derived from an EMBL/GenBank/DDBJ whole genome shotgun (WGS) entry which is preliminary data.</text>
</comment>
<feature type="non-terminal residue" evidence="2">
    <location>
        <position position="110"/>
    </location>
</feature>
<proteinExistence type="predicted"/>
<keyword evidence="3" id="KW-1185">Reference proteome</keyword>
<dbReference type="EMBL" id="JARJCW010000007">
    <property type="protein sequence ID" value="KAJ7222496.1"/>
    <property type="molecule type" value="Genomic_DNA"/>
</dbReference>
<evidence type="ECO:0000313" key="3">
    <source>
        <dbReference type="Proteomes" id="UP001219525"/>
    </source>
</evidence>
<feature type="transmembrane region" description="Helical" evidence="1">
    <location>
        <begin position="57"/>
        <end position="75"/>
    </location>
</feature>
<gene>
    <name evidence="2" type="ORF">GGX14DRAFT_324836</name>
</gene>
<name>A0AAD6YL12_9AGAR</name>
<organism evidence="2 3">
    <name type="scientific">Mycena pura</name>
    <dbReference type="NCBI Taxonomy" id="153505"/>
    <lineage>
        <taxon>Eukaryota</taxon>
        <taxon>Fungi</taxon>
        <taxon>Dikarya</taxon>
        <taxon>Basidiomycota</taxon>
        <taxon>Agaricomycotina</taxon>
        <taxon>Agaricomycetes</taxon>
        <taxon>Agaricomycetidae</taxon>
        <taxon>Agaricales</taxon>
        <taxon>Marasmiineae</taxon>
        <taxon>Mycenaceae</taxon>
        <taxon>Mycena</taxon>
    </lineage>
</organism>
<evidence type="ECO:0000256" key="1">
    <source>
        <dbReference type="SAM" id="Phobius"/>
    </source>
</evidence>
<evidence type="ECO:0000313" key="2">
    <source>
        <dbReference type="EMBL" id="KAJ7222496.1"/>
    </source>
</evidence>
<feature type="transmembrane region" description="Helical" evidence="1">
    <location>
        <begin position="29"/>
        <end position="50"/>
    </location>
</feature>
<keyword evidence="1" id="KW-0812">Transmembrane</keyword>
<keyword evidence="1" id="KW-1133">Transmembrane helix</keyword>
<keyword evidence="1" id="KW-0472">Membrane</keyword>
<reference evidence="2" key="1">
    <citation type="submission" date="2023-03" db="EMBL/GenBank/DDBJ databases">
        <title>Massive genome expansion in bonnet fungi (Mycena s.s.) driven by repeated elements and novel gene families across ecological guilds.</title>
        <authorList>
            <consortium name="Lawrence Berkeley National Laboratory"/>
            <person name="Harder C.B."/>
            <person name="Miyauchi S."/>
            <person name="Viragh M."/>
            <person name="Kuo A."/>
            <person name="Thoen E."/>
            <person name="Andreopoulos B."/>
            <person name="Lu D."/>
            <person name="Skrede I."/>
            <person name="Drula E."/>
            <person name="Henrissat B."/>
            <person name="Morin E."/>
            <person name="Kohler A."/>
            <person name="Barry K."/>
            <person name="LaButti K."/>
            <person name="Morin E."/>
            <person name="Salamov A."/>
            <person name="Lipzen A."/>
            <person name="Mereny Z."/>
            <person name="Hegedus B."/>
            <person name="Baldrian P."/>
            <person name="Stursova M."/>
            <person name="Weitz H."/>
            <person name="Taylor A."/>
            <person name="Grigoriev I.V."/>
            <person name="Nagy L.G."/>
            <person name="Martin F."/>
            <person name="Kauserud H."/>
        </authorList>
    </citation>
    <scope>NUCLEOTIDE SEQUENCE</scope>
    <source>
        <strain evidence="2">9144</strain>
    </source>
</reference>